<evidence type="ECO:0000313" key="11">
    <source>
        <dbReference type="EMBL" id="MCP1727432.1"/>
    </source>
</evidence>
<comment type="function">
    <text evidence="9">Catalyzes the formation of acetyl phosphate from acetate and ATP. Can also catalyze the reverse reaction.</text>
</comment>
<evidence type="ECO:0000256" key="8">
    <source>
        <dbReference type="ARBA" id="ARBA00022842"/>
    </source>
</evidence>
<protein>
    <recommendedName>
        <fullName evidence="9">Acetate kinase</fullName>
        <ecNumber evidence="9">2.7.2.1</ecNumber>
    </recommendedName>
    <alternativeName>
        <fullName evidence="9">Acetokinase</fullName>
    </alternativeName>
</protein>
<dbReference type="PIRSF" id="PIRSF000722">
    <property type="entry name" value="Acetate_prop_kin"/>
    <property type="match status" value="1"/>
</dbReference>
<dbReference type="Gene3D" id="3.30.420.40">
    <property type="match status" value="2"/>
</dbReference>
<dbReference type="PANTHER" id="PTHR21060:SF21">
    <property type="entry name" value="ACETATE KINASE"/>
    <property type="match status" value="1"/>
</dbReference>
<dbReference type="InterPro" id="IPR023865">
    <property type="entry name" value="Aliphatic_acid_kinase_CS"/>
</dbReference>
<feature type="active site" description="Proton donor/acceptor" evidence="9">
    <location>
        <position position="147"/>
    </location>
</feature>
<keyword evidence="6 9" id="KW-0418">Kinase</keyword>
<reference evidence="11 12" key="1">
    <citation type="submission" date="2022-03" db="EMBL/GenBank/DDBJ databases">
        <title>Genomic Encyclopedia of Type Strains, Phase III (KMG-III): the genomes of soil and plant-associated and newly described type strains.</title>
        <authorList>
            <person name="Whitman W."/>
        </authorList>
    </citation>
    <scope>NUCLEOTIDE SEQUENCE [LARGE SCALE GENOMIC DNA]</scope>
    <source>
        <strain evidence="11 12">BSker1</strain>
    </source>
</reference>
<dbReference type="PANTHER" id="PTHR21060">
    <property type="entry name" value="ACETATE KINASE"/>
    <property type="match status" value="1"/>
</dbReference>
<name>A0ABT1GBW4_9GAMM</name>
<keyword evidence="5 9" id="KW-0547">Nucleotide-binding</keyword>
<keyword evidence="8 9" id="KW-0460">Magnesium</keyword>
<feature type="binding site" evidence="9">
    <location>
        <begin position="205"/>
        <end position="209"/>
    </location>
    <ligand>
        <name>ATP</name>
        <dbReference type="ChEBI" id="CHEBI:30616"/>
    </ligand>
</feature>
<dbReference type="HAMAP" id="MF_00020">
    <property type="entry name" value="Acetate_kinase"/>
    <property type="match status" value="1"/>
</dbReference>
<keyword evidence="12" id="KW-1185">Reference proteome</keyword>
<dbReference type="PRINTS" id="PR00471">
    <property type="entry name" value="ACETATEKNASE"/>
</dbReference>
<evidence type="ECO:0000256" key="3">
    <source>
        <dbReference type="ARBA" id="ARBA00022679"/>
    </source>
</evidence>
<dbReference type="Pfam" id="PF00871">
    <property type="entry name" value="Acetate_kinase"/>
    <property type="match status" value="1"/>
</dbReference>
<dbReference type="InterPro" id="IPR000890">
    <property type="entry name" value="Aliphatic_acid_kin_short-chain"/>
</dbReference>
<comment type="similarity">
    <text evidence="1 9 10">Belongs to the acetokinase family.</text>
</comment>
<feature type="site" description="Transition state stabilizer" evidence="9">
    <location>
        <position position="238"/>
    </location>
</feature>
<comment type="cofactor">
    <cofactor evidence="9">
        <name>Mg(2+)</name>
        <dbReference type="ChEBI" id="CHEBI:18420"/>
    </cofactor>
    <cofactor evidence="9">
        <name>Mn(2+)</name>
        <dbReference type="ChEBI" id="CHEBI:29035"/>
    </cofactor>
    <text evidence="9">Mg(2+). Can also accept Mn(2+).</text>
</comment>
<keyword evidence="2 9" id="KW-0963">Cytoplasm</keyword>
<dbReference type="GO" id="GO:0008776">
    <property type="term" value="F:acetate kinase activity"/>
    <property type="evidence" value="ECO:0007669"/>
    <property type="project" value="UniProtKB-EC"/>
</dbReference>
<sequence length="390" mass="42322">MSDNALLIMNAGSSSIKFAVFHSREEEAEWRGQVEGLGGSSPVLTVKARGSDKPTSHSLADADHEAAIKALLGWLEDNVGHSALKAAGHRVVHGGQQYAEPVRIDEKVLDTLETFSDLAPLHQPHNLSPIRQLMRLRPELPQVACFDTAFHRDQPWIAQQFALPREWTEKGVLRYGFHGLSYDGISRQLRQAYPSLAAGRVVVAHLGNGASLCGMRDGKSQATSMGFTALDGLPMGQRCGALDPGVVLWLIQQQGLSAEEVQEMLYKHSGLLGVSGISHDMRDLIQSASPAAKEAMALFAYRTAREIGSLVTALGGIDGLVFTAGIGEHCPEIRRAIVEQLSWLGFELDKEANQGNAEYLSRPETLPILVLPTDEESVIARNTRKLLALG</sequence>
<feature type="binding site" evidence="9">
    <location>
        <position position="90"/>
    </location>
    <ligand>
        <name>substrate</name>
    </ligand>
</feature>
<dbReference type="PROSITE" id="PS01075">
    <property type="entry name" value="ACETATE_KINASE_1"/>
    <property type="match status" value="1"/>
</dbReference>
<accession>A0ABT1GBW4</accession>
<gene>
    <name evidence="9" type="primary">ackA</name>
    <name evidence="11" type="ORF">J2T60_001397</name>
</gene>
<comment type="caution">
    <text evidence="11">The sequence shown here is derived from an EMBL/GenBank/DDBJ whole genome shotgun (WGS) entry which is preliminary data.</text>
</comment>
<evidence type="ECO:0000256" key="2">
    <source>
        <dbReference type="ARBA" id="ARBA00022490"/>
    </source>
</evidence>
<comment type="pathway">
    <text evidence="9">Metabolic intermediate biosynthesis; acetyl-CoA biosynthesis; acetyl-CoA from acetate: step 1/2.</text>
</comment>
<evidence type="ECO:0000313" key="12">
    <source>
        <dbReference type="Proteomes" id="UP001523550"/>
    </source>
</evidence>
<feature type="binding site" evidence="9">
    <location>
        <begin position="280"/>
        <end position="282"/>
    </location>
    <ligand>
        <name>ATP</name>
        <dbReference type="ChEBI" id="CHEBI:30616"/>
    </ligand>
</feature>
<dbReference type="EC" id="2.7.2.1" evidence="9"/>
<keyword evidence="7 9" id="KW-0067">ATP-binding</keyword>
<dbReference type="RefSeq" id="WP_253447359.1">
    <property type="nucleotide sequence ID" value="NZ_JALJYF010000001.1"/>
</dbReference>
<keyword evidence="4 9" id="KW-0479">Metal-binding</keyword>
<dbReference type="NCBIfam" id="TIGR00016">
    <property type="entry name" value="ackA"/>
    <property type="match status" value="1"/>
</dbReference>
<dbReference type="Proteomes" id="UP001523550">
    <property type="component" value="Unassembled WGS sequence"/>
</dbReference>
<proteinExistence type="inferred from homology"/>
<feature type="binding site" evidence="9">
    <location>
        <begin position="325"/>
        <end position="329"/>
    </location>
    <ligand>
        <name>ATP</name>
        <dbReference type="ChEBI" id="CHEBI:30616"/>
    </ligand>
</feature>
<evidence type="ECO:0000256" key="10">
    <source>
        <dbReference type="RuleBase" id="RU003835"/>
    </source>
</evidence>
<dbReference type="InterPro" id="IPR004372">
    <property type="entry name" value="Ac/propionate_kinase"/>
</dbReference>
<feature type="binding site" evidence="9">
    <location>
        <position position="10"/>
    </location>
    <ligand>
        <name>Mg(2+)</name>
        <dbReference type="ChEBI" id="CHEBI:18420"/>
    </ligand>
</feature>
<keyword evidence="3 9" id="KW-0808">Transferase</keyword>
<evidence type="ECO:0000256" key="1">
    <source>
        <dbReference type="ARBA" id="ARBA00008748"/>
    </source>
</evidence>
<dbReference type="SUPFAM" id="SSF53067">
    <property type="entry name" value="Actin-like ATPase domain"/>
    <property type="match status" value="2"/>
</dbReference>
<organism evidence="11 12">
    <name type="scientific">Natronospira proteinivora</name>
    <dbReference type="NCBI Taxonomy" id="1807133"/>
    <lineage>
        <taxon>Bacteria</taxon>
        <taxon>Pseudomonadati</taxon>
        <taxon>Pseudomonadota</taxon>
        <taxon>Gammaproteobacteria</taxon>
        <taxon>Natronospirales</taxon>
        <taxon>Natronospiraceae</taxon>
        <taxon>Natronospira</taxon>
    </lineage>
</organism>
<feature type="site" description="Transition state stabilizer" evidence="9">
    <location>
        <position position="178"/>
    </location>
</feature>
<feature type="binding site" evidence="9">
    <location>
        <position position="17"/>
    </location>
    <ligand>
        <name>ATP</name>
        <dbReference type="ChEBI" id="CHEBI:30616"/>
    </ligand>
</feature>
<comment type="subunit">
    <text evidence="9">Homodimer.</text>
</comment>
<comment type="catalytic activity">
    <reaction evidence="9">
        <text>acetate + ATP = acetyl phosphate + ADP</text>
        <dbReference type="Rhea" id="RHEA:11352"/>
        <dbReference type="ChEBI" id="CHEBI:22191"/>
        <dbReference type="ChEBI" id="CHEBI:30089"/>
        <dbReference type="ChEBI" id="CHEBI:30616"/>
        <dbReference type="ChEBI" id="CHEBI:456216"/>
        <dbReference type="EC" id="2.7.2.1"/>
    </reaction>
</comment>
<evidence type="ECO:0000256" key="4">
    <source>
        <dbReference type="ARBA" id="ARBA00022723"/>
    </source>
</evidence>
<dbReference type="EMBL" id="JALJYF010000001">
    <property type="protein sequence ID" value="MCP1727432.1"/>
    <property type="molecule type" value="Genomic_DNA"/>
</dbReference>
<evidence type="ECO:0000256" key="6">
    <source>
        <dbReference type="ARBA" id="ARBA00022777"/>
    </source>
</evidence>
<feature type="binding site" evidence="9">
    <location>
        <position position="375"/>
    </location>
    <ligand>
        <name>Mg(2+)</name>
        <dbReference type="ChEBI" id="CHEBI:18420"/>
    </ligand>
</feature>
<comment type="subcellular location">
    <subcellularLocation>
        <location evidence="9">Cytoplasm</location>
    </subcellularLocation>
</comment>
<evidence type="ECO:0000256" key="9">
    <source>
        <dbReference type="HAMAP-Rule" id="MF_00020"/>
    </source>
</evidence>
<evidence type="ECO:0000256" key="5">
    <source>
        <dbReference type="ARBA" id="ARBA00022741"/>
    </source>
</evidence>
<dbReference type="InterPro" id="IPR043129">
    <property type="entry name" value="ATPase_NBD"/>
</dbReference>
<evidence type="ECO:0000256" key="7">
    <source>
        <dbReference type="ARBA" id="ARBA00022840"/>
    </source>
</evidence>